<feature type="transmembrane region" description="Helical" evidence="9">
    <location>
        <begin position="385"/>
        <end position="416"/>
    </location>
</feature>
<keyword evidence="4 9" id="KW-0812">Transmembrane</keyword>
<evidence type="ECO:0000256" key="7">
    <source>
        <dbReference type="ARBA" id="ARBA00023170"/>
    </source>
</evidence>
<comment type="subcellular location">
    <subcellularLocation>
        <location evidence="1">Cell membrane</location>
        <topology evidence="1">Multi-pass membrane protein</topology>
    </subcellularLocation>
</comment>
<protein>
    <submittedName>
        <fullName evidence="11">Stimulated by retinoic acid gene 6 protein-like</fullName>
    </submittedName>
</protein>
<dbReference type="GO" id="GO:0034632">
    <property type="term" value="F:retinol transmembrane transporter activity"/>
    <property type="evidence" value="ECO:0007669"/>
    <property type="project" value="InterPro"/>
</dbReference>
<dbReference type="PANTHER" id="PTHR21444:SF15">
    <property type="entry name" value="RECEPTOR FOR RETINOL UPTAKE STRA6"/>
    <property type="match status" value="1"/>
</dbReference>
<evidence type="ECO:0000256" key="1">
    <source>
        <dbReference type="ARBA" id="ARBA00004651"/>
    </source>
</evidence>
<dbReference type="Proteomes" id="UP000694845">
    <property type="component" value="Unplaced"/>
</dbReference>
<gene>
    <name evidence="11" type="primary">LOC110981873</name>
</gene>
<feature type="compositionally biased region" description="Basic and acidic residues" evidence="8">
    <location>
        <begin position="737"/>
        <end position="752"/>
    </location>
</feature>
<evidence type="ECO:0000256" key="2">
    <source>
        <dbReference type="ARBA" id="ARBA00022448"/>
    </source>
</evidence>
<dbReference type="RefSeq" id="XP_022095556.1">
    <property type="nucleotide sequence ID" value="XM_022239864.1"/>
</dbReference>
<evidence type="ECO:0000256" key="4">
    <source>
        <dbReference type="ARBA" id="ARBA00022692"/>
    </source>
</evidence>
<sequence length="752" mass="84685">MSSAANKTCIIAEYRGSLVHGSFPFAVCIILVLSYIQRTKKERRPGDSRNPLRDVFSLLYPIDLFDNHDRLPHCLAFGAASSLCLDLLFGDYQSYFFAWVMPAWAKILIGTIVTIEIAVDCFPFFACITCKSRLLANGIGFLYLSGWFVLLILISIGCENREAKGQVPVLVPQIPVLICLFLLVFYFLGMFIFILIQRRRGITPTSQERLYKTHQAIYVRNLLNKPREVVYTGWRAKLAKYYKPHPGFIYPTRVLMPCFVSIIALYQIAFWLIPLGLNLIDAAYGLAVKLAQQNFPNPNATIYNETLEDIMNKLDQAHTGLTVCWWIAGVMSVCVVPLLYIPHILKNYRKHLLSMWSGQYNLPTSVTLTSTDSIVGSMKYIGFQVAVFIAGCMFVQGFLTFLLIALTFFGLFSSWFFEEFFVNSVVEIIIPSIIVGTLVMSSQGIVVKKFFTQDKLKPDDADKPLSLQHRAWFLLYSYVTLFLNLLYGLIFAVLRIVIGVIISVILLPRIDRPIWAPGVGDKDLVYVLYAGNLYTENAHSNPILVMFCHLMVFDILNPKRKQLRMSQLHRQMSDKGLINSQAPSYTDLESTSTETERPHLLRFFRWHLAYTLINNPSVIRLRKSTAVLPDQEVMISEGEARFVNAGKGNRGHQMLPHMMEVMKRQNSGLRDMSEVAPTVTRPSVNAVDPELIVIEDLPAIPQSPGNSSLLVSPLLPIEDSQLQSGPTSEPGNPAKPARGEKGLHTADSESTA</sequence>
<evidence type="ECO:0000256" key="5">
    <source>
        <dbReference type="ARBA" id="ARBA00022989"/>
    </source>
</evidence>
<evidence type="ECO:0000256" key="9">
    <source>
        <dbReference type="SAM" id="Phobius"/>
    </source>
</evidence>
<evidence type="ECO:0000256" key="6">
    <source>
        <dbReference type="ARBA" id="ARBA00023136"/>
    </source>
</evidence>
<feature type="region of interest" description="Disordered" evidence="8">
    <location>
        <begin position="710"/>
        <end position="752"/>
    </location>
</feature>
<dbReference type="PANTHER" id="PTHR21444">
    <property type="entry name" value="COILED-COIL DOMAIN-CONTAINING PROTEIN 180"/>
    <property type="match status" value="1"/>
</dbReference>
<proteinExistence type="predicted"/>
<dbReference type="Pfam" id="PF14752">
    <property type="entry name" value="RBP_receptor"/>
    <property type="match status" value="1"/>
</dbReference>
<feature type="transmembrane region" description="Helical" evidence="9">
    <location>
        <begin position="96"/>
        <end position="122"/>
    </location>
</feature>
<feature type="transmembrane region" description="Helical" evidence="9">
    <location>
        <begin position="473"/>
        <end position="506"/>
    </location>
</feature>
<evidence type="ECO:0000256" key="8">
    <source>
        <dbReference type="SAM" id="MobiDB-lite"/>
    </source>
</evidence>
<dbReference type="OrthoDB" id="2376984at2759"/>
<keyword evidence="6 9" id="KW-0472">Membrane</keyword>
<evidence type="ECO:0000313" key="10">
    <source>
        <dbReference type="Proteomes" id="UP000694845"/>
    </source>
</evidence>
<feature type="transmembrane region" description="Helical" evidence="9">
    <location>
        <begin position="174"/>
        <end position="196"/>
    </location>
</feature>
<dbReference type="GO" id="GO:0071939">
    <property type="term" value="P:vitamin A import into cell"/>
    <property type="evidence" value="ECO:0007669"/>
    <property type="project" value="TreeGrafter"/>
</dbReference>
<dbReference type="OMA" id="FWITITV"/>
<keyword evidence="3" id="KW-1003">Cell membrane</keyword>
<feature type="transmembrane region" description="Helical" evidence="9">
    <location>
        <begin position="18"/>
        <end position="36"/>
    </location>
</feature>
<name>A0A8B7YW77_ACAPL</name>
<dbReference type="GO" id="GO:0005886">
    <property type="term" value="C:plasma membrane"/>
    <property type="evidence" value="ECO:0007669"/>
    <property type="project" value="UniProtKB-SubCell"/>
</dbReference>
<feature type="transmembrane region" description="Helical" evidence="9">
    <location>
        <begin position="428"/>
        <end position="447"/>
    </location>
</feature>
<evidence type="ECO:0000256" key="3">
    <source>
        <dbReference type="ARBA" id="ARBA00022475"/>
    </source>
</evidence>
<feature type="compositionally biased region" description="Polar residues" evidence="8">
    <location>
        <begin position="720"/>
        <end position="730"/>
    </location>
</feature>
<keyword evidence="10" id="KW-1185">Reference proteome</keyword>
<accession>A0A8B7YW77</accession>
<keyword evidence="2" id="KW-0813">Transport</keyword>
<feature type="transmembrane region" description="Helical" evidence="9">
    <location>
        <begin position="134"/>
        <end position="154"/>
    </location>
</feature>
<feature type="transmembrane region" description="Helical" evidence="9">
    <location>
        <begin position="320"/>
        <end position="341"/>
    </location>
</feature>
<evidence type="ECO:0000313" key="11">
    <source>
        <dbReference type="RefSeq" id="XP_022095556.1"/>
    </source>
</evidence>
<keyword evidence="5 9" id="KW-1133">Transmembrane helix</keyword>
<keyword evidence="7" id="KW-0675">Receptor</keyword>
<reference evidence="11" key="1">
    <citation type="submission" date="2025-08" db="UniProtKB">
        <authorList>
            <consortium name="RefSeq"/>
        </authorList>
    </citation>
    <scope>IDENTIFICATION</scope>
</reference>
<dbReference type="GeneID" id="110981873"/>
<dbReference type="KEGG" id="aplc:110981873"/>
<feature type="transmembrane region" description="Helical" evidence="9">
    <location>
        <begin position="254"/>
        <end position="273"/>
    </location>
</feature>
<dbReference type="GO" id="GO:0038023">
    <property type="term" value="F:signaling receptor activity"/>
    <property type="evidence" value="ECO:0007669"/>
    <property type="project" value="InterPro"/>
</dbReference>
<dbReference type="AlphaFoldDB" id="A0A8B7YW77"/>
<dbReference type="InterPro" id="IPR026612">
    <property type="entry name" value="STRA6-like"/>
</dbReference>
<organism evidence="10 11">
    <name type="scientific">Acanthaster planci</name>
    <name type="common">Crown-of-thorns starfish</name>
    <dbReference type="NCBI Taxonomy" id="133434"/>
    <lineage>
        <taxon>Eukaryota</taxon>
        <taxon>Metazoa</taxon>
        <taxon>Echinodermata</taxon>
        <taxon>Eleutherozoa</taxon>
        <taxon>Asterozoa</taxon>
        <taxon>Asteroidea</taxon>
        <taxon>Valvatacea</taxon>
        <taxon>Valvatida</taxon>
        <taxon>Acanthasteridae</taxon>
        <taxon>Acanthaster</taxon>
    </lineage>
</organism>